<keyword evidence="3" id="KW-0862">Zinc</keyword>
<evidence type="ECO:0000256" key="5">
    <source>
        <dbReference type="SAM" id="MobiDB-lite"/>
    </source>
</evidence>
<feature type="compositionally biased region" description="Polar residues" evidence="5">
    <location>
        <begin position="340"/>
        <end position="360"/>
    </location>
</feature>
<comment type="caution">
    <text evidence="7">The sequence shown here is derived from an EMBL/GenBank/DDBJ whole genome shotgun (WGS) entry which is preliminary data.</text>
</comment>
<evidence type="ECO:0000313" key="7">
    <source>
        <dbReference type="EMBL" id="CAE7040329.1"/>
    </source>
</evidence>
<feature type="compositionally biased region" description="Polar residues" evidence="5">
    <location>
        <begin position="14"/>
        <end position="37"/>
    </location>
</feature>
<keyword evidence="1" id="KW-0479">Metal-binding</keyword>
<keyword evidence="8" id="KW-1185">Reference proteome</keyword>
<dbReference type="Gene3D" id="3.30.40.10">
    <property type="entry name" value="Zinc/RING finger domain, C3HC4 (zinc finger)"/>
    <property type="match status" value="1"/>
</dbReference>
<proteinExistence type="predicted"/>
<dbReference type="GO" id="GO:0008270">
    <property type="term" value="F:zinc ion binding"/>
    <property type="evidence" value="ECO:0007669"/>
    <property type="project" value="UniProtKB-KW"/>
</dbReference>
<keyword evidence="2 4" id="KW-0863">Zinc-finger</keyword>
<gene>
    <name evidence="7" type="ORF">SNAT2548_LOCUS4773</name>
</gene>
<name>A0A812IM07_9DINO</name>
<evidence type="ECO:0000256" key="1">
    <source>
        <dbReference type="ARBA" id="ARBA00022723"/>
    </source>
</evidence>
<organism evidence="7 8">
    <name type="scientific">Symbiodinium natans</name>
    <dbReference type="NCBI Taxonomy" id="878477"/>
    <lineage>
        <taxon>Eukaryota</taxon>
        <taxon>Sar</taxon>
        <taxon>Alveolata</taxon>
        <taxon>Dinophyceae</taxon>
        <taxon>Suessiales</taxon>
        <taxon>Symbiodiniaceae</taxon>
        <taxon>Symbiodinium</taxon>
    </lineage>
</organism>
<reference evidence="7" key="1">
    <citation type="submission" date="2021-02" db="EMBL/GenBank/DDBJ databases">
        <authorList>
            <person name="Dougan E. K."/>
            <person name="Rhodes N."/>
            <person name="Thang M."/>
            <person name="Chan C."/>
        </authorList>
    </citation>
    <scope>NUCLEOTIDE SEQUENCE</scope>
</reference>
<evidence type="ECO:0000313" key="8">
    <source>
        <dbReference type="Proteomes" id="UP000604046"/>
    </source>
</evidence>
<dbReference type="SMART" id="SM00184">
    <property type="entry name" value="RING"/>
    <property type="match status" value="1"/>
</dbReference>
<feature type="region of interest" description="Disordered" evidence="5">
    <location>
        <begin position="337"/>
        <end position="365"/>
    </location>
</feature>
<dbReference type="InterPro" id="IPR013083">
    <property type="entry name" value="Znf_RING/FYVE/PHD"/>
</dbReference>
<feature type="region of interest" description="Disordered" evidence="5">
    <location>
        <begin position="1"/>
        <end position="37"/>
    </location>
</feature>
<evidence type="ECO:0000256" key="2">
    <source>
        <dbReference type="ARBA" id="ARBA00022771"/>
    </source>
</evidence>
<evidence type="ECO:0000256" key="3">
    <source>
        <dbReference type="ARBA" id="ARBA00022833"/>
    </source>
</evidence>
<evidence type="ECO:0000259" key="6">
    <source>
        <dbReference type="PROSITE" id="PS50089"/>
    </source>
</evidence>
<feature type="domain" description="RING-type" evidence="6">
    <location>
        <begin position="424"/>
        <end position="480"/>
    </location>
</feature>
<dbReference type="AlphaFoldDB" id="A0A812IM07"/>
<evidence type="ECO:0000256" key="4">
    <source>
        <dbReference type="PROSITE-ProRule" id="PRU00175"/>
    </source>
</evidence>
<dbReference type="InterPro" id="IPR018957">
    <property type="entry name" value="Znf_C3HC4_RING-type"/>
</dbReference>
<accession>A0A812IM07</accession>
<dbReference type="Pfam" id="PF00097">
    <property type="entry name" value="zf-C3HC4"/>
    <property type="match status" value="1"/>
</dbReference>
<feature type="compositionally biased region" description="Pro residues" evidence="5">
    <location>
        <begin position="1"/>
        <end position="12"/>
    </location>
</feature>
<dbReference type="SUPFAM" id="SSF57850">
    <property type="entry name" value="RING/U-box"/>
    <property type="match status" value="1"/>
</dbReference>
<dbReference type="Proteomes" id="UP000604046">
    <property type="component" value="Unassembled WGS sequence"/>
</dbReference>
<dbReference type="EMBL" id="CAJNDS010000296">
    <property type="protein sequence ID" value="CAE7040329.1"/>
    <property type="molecule type" value="Genomic_DNA"/>
</dbReference>
<dbReference type="InterPro" id="IPR001841">
    <property type="entry name" value="Znf_RING"/>
</dbReference>
<protein>
    <recommendedName>
        <fullName evidence="6">RING-type domain-containing protein</fullName>
    </recommendedName>
</protein>
<dbReference type="OrthoDB" id="8062037at2759"/>
<sequence>MTNRYPPFPPLPIISQTTRGGTSGVGETQNGLAKQSDCSHTVPLAQPSLRASAAGTRNAQLRSPTPQRTLRVLGSAGPIARNSATNVKTVGPRPFQYRRTLAKCDKANAQVACEASITLLPASPAKQNRAVGDRHVRDRAASLACPGRKTWKKTGKKGDLLLSQRALEDRASCVERGLLASWVRGAALGRPLVLVMRVTMPGCWGPPRIMLLRVRPTAKSAPAWQKMALGEFRGGRLCCVGWGRYELRRHHTAELIATLRPEPPTSESLALLPTSLDRLRELERHFWGPWRRSRAPVLGQVCEARWGPIPACPPEVMREAARIATTKASQLGSRLMRLGSTDSNGSDVSTNAGNDSNSESSETEVHALPRQLGLMSDSPCDDGNLRPFVPTSINGTPCKVEELRESVHQSAALGSVCAEDSWVCAICLGGAAEVGSDNIDLDDAVRPLRLAWRKLPCGHAFHKSCVLPWIRGGKPCPLGRCMVPDAARSGRREMIFPMNSAWKELPQDVVAKDILGPSQPMPGTGHLRAPPHVRPGCVGRLTPIPTFFERFKQGDGLQECCPL</sequence>
<dbReference type="PROSITE" id="PS50089">
    <property type="entry name" value="ZF_RING_2"/>
    <property type="match status" value="1"/>
</dbReference>